<name>G5SQR0_9BACT</name>
<evidence type="ECO:0000313" key="3">
    <source>
        <dbReference type="Proteomes" id="UP000003598"/>
    </source>
</evidence>
<accession>G5SQR0</accession>
<dbReference type="STRING" id="762968.HMPREF9441_01700"/>
<sequence>MTGGKASNSKKSSRKSLSLRRFQVHFASRCRPPPADKWRKKMFFQPNGKSIS</sequence>
<comment type="caution">
    <text evidence="2">The sequence shown here is derived from an EMBL/GenBank/DDBJ whole genome shotgun (WGS) entry which is preliminary data.</text>
</comment>
<feature type="region of interest" description="Disordered" evidence="1">
    <location>
        <begin position="30"/>
        <end position="52"/>
    </location>
</feature>
<dbReference type="AlphaFoldDB" id="G5SQR0"/>
<keyword evidence="3" id="KW-1185">Reference proteome</keyword>
<dbReference type="HOGENOM" id="CLU_3237255_0_0_10"/>
<dbReference type="Proteomes" id="UP000003598">
    <property type="component" value="Unassembled WGS sequence"/>
</dbReference>
<gene>
    <name evidence="2" type="ORF">HMPREF9441_01700</name>
</gene>
<protein>
    <submittedName>
        <fullName evidence="2">Uncharacterized protein</fullName>
    </submittedName>
</protein>
<dbReference type="EMBL" id="AFFY01000022">
    <property type="protein sequence ID" value="EHH00463.1"/>
    <property type="molecule type" value="Genomic_DNA"/>
</dbReference>
<reference evidence="2 3" key="1">
    <citation type="submission" date="2011-03" db="EMBL/GenBank/DDBJ databases">
        <authorList>
            <person name="Weinstock G."/>
            <person name="Sodergren E."/>
            <person name="Clifton S."/>
            <person name="Fulton L."/>
            <person name="Fulton B."/>
            <person name="Courtney L."/>
            <person name="Fronick C."/>
            <person name="Harrison M."/>
            <person name="Strong C."/>
            <person name="Farmer C."/>
            <person name="Delahaunty K."/>
            <person name="Markovic C."/>
            <person name="Hall O."/>
            <person name="Minx P."/>
            <person name="Tomlinson C."/>
            <person name="Mitreva M."/>
            <person name="Hou S."/>
            <person name="Chen J."/>
            <person name="Wollam A."/>
            <person name="Pepin K.H."/>
            <person name="Johnson M."/>
            <person name="Bhonagiri V."/>
            <person name="Zhang X."/>
            <person name="Suruliraj S."/>
            <person name="Warren W."/>
            <person name="Chinwalla A."/>
            <person name="Mardis E.R."/>
            <person name="Wilson R.K."/>
        </authorList>
    </citation>
    <scope>NUCLEOTIDE SEQUENCE [LARGE SCALE GENOMIC DNA]</scope>
    <source>
        <strain evidence="2 3">YIT 11840</strain>
    </source>
</reference>
<evidence type="ECO:0000313" key="2">
    <source>
        <dbReference type="EMBL" id="EHH00463.1"/>
    </source>
</evidence>
<proteinExistence type="predicted"/>
<evidence type="ECO:0000256" key="1">
    <source>
        <dbReference type="SAM" id="MobiDB-lite"/>
    </source>
</evidence>
<organism evidence="2 3">
    <name type="scientific">Paraprevotella clara YIT 11840</name>
    <dbReference type="NCBI Taxonomy" id="762968"/>
    <lineage>
        <taxon>Bacteria</taxon>
        <taxon>Pseudomonadati</taxon>
        <taxon>Bacteroidota</taxon>
        <taxon>Bacteroidia</taxon>
        <taxon>Bacteroidales</taxon>
        <taxon>Prevotellaceae</taxon>
        <taxon>Paraprevotella</taxon>
    </lineage>
</organism>